<evidence type="ECO:0000313" key="3">
    <source>
        <dbReference type="Proteomes" id="UP000008311"/>
    </source>
</evidence>
<keyword evidence="3" id="KW-1185">Reference proteome</keyword>
<feature type="compositionally biased region" description="Basic and acidic residues" evidence="1">
    <location>
        <begin position="31"/>
        <end position="40"/>
    </location>
</feature>
<protein>
    <submittedName>
        <fullName evidence="2">Uncharacterized protein</fullName>
    </submittedName>
</protein>
<feature type="region of interest" description="Disordered" evidence="1">
    <location>
        <begin position="320"/>
        <end position="359"/>
    </location>
</feature>
<feature type="compositionally biased region" description="Basic and acidic residues" evidence="1">
    <location>
        <begin position="330"/>
        <end position="340"/>
    </location>
</feature>
<dbReference type="Proteomes" id="UP000008311">
    <property type="component" value="Unassembled WGS sequence"/>
</dbReference>
<reference evidence="3" key="1">
    <citation type="journal article" date="2010" name="Nat. Biotechnol.">
        <title>Draft genome sequence of the oilseed species Ricinus communis.</title>
        <authorList>
            <person name="Chan A.P."/>
            <person name="Crabtree J."/>
            <person name="Zhao Q."/>
            <person name="Lorenzi H."/>
            <person name="Orvis J."/>
            <person name="Puiu D."/>
            <person name="Melake-Berhan A."/>
            <person name="Jones K.M."/>
            <person name="Redman J."/>
            <person name="Chen G."/>
            <person name="Cahoon E.B."/>
            <person name="Gedil M."/>
            <person name="Stanke M."/>
            <person name="Haas B.J."/>
            <person name="Wortman J.R."/>
            <person name="Fraser-Liggett C.M."/>
            <person name="Ravel J."/>
            <person name="Rabinowicz P.D."/>
        </authorList>
    </citation>
    <scope>NUCLEOTIDE SEQUENCE [LARGE SCALE GENOMIC DNA]</scope>
    <source>
        <strain evidence="3">cv. Hale</strain>
    </source>
</reference>
<organism evidence="2 3">
    <name type="scientific">Ricinus communis</name>
    <name type="common">Castor bean</name>
    <dbReference type="NCBI Taxonomy" id="3988"/>
    <lineage>
        <taxon>Eukaryota</taxon>
        <taxon>Viridiplantae</taxon>
        <taxon>Streptophyta</taxon>
        <taxon>Embryophyta</taxon>
        <taxon>Tracheophyta</taxon>
        <taxon>Spermatophyta</taxon>
        <taxon>Magnoliopsida</taxon>
        <taxon>eudicotyledons</taxon>
        <taxon>Gunneridae</taxon>
        <taxon>Pentapetalae</taxon>
        <taxon>rosids</taxon>
        <taxon>fabids</taxon>
        <taxon>Malpighiales</taxon>
        <taxon>Euphorbiaceae</taxon>
        <taxon>Acalyphoideae</taxon>
        <taxon>Acalypheae</taxon>
        <taxon>Ricinus</taxon>
    </lineage>
</organism>
<dbReference type="AlphaFoldDB" id="B9TEH8"/>
<name>B9TEH8_RICCO</name>
<sequence>MAQGDVADGMAGQAGEIGAVRAIVRAGHAIEDEAPDDPRRGPLLLGPDPPAIAQEQEQRGFGAHDADIGEKRILGRSAIDALPGDRRQGEAAAQALHGLVGAAQFHVAHQHVAALALRIGAELQRVAGAVDAAFLHQHPLRRTLRCQLETKRVILGIDQAIAHDHVAAAIDVAAVIVEIGLVVDREVLDQQLVAIEVVLHPAGGIAQGEAADMDAFAIEDADQEGPARRAVRPFGARKMILAAAPVDDPPAGQGDILAPLGEDQRLVHPHIAVHHRRAAGDTVGIVGKVEAGQQPRAGLDLEADIAAEIERAGDEVAAGQQHGAAAFGRHGLDRRLDRRGASAVGTDGERRPLPGFQPG</sequence>
<proteinExistence type="predicted"/>
<feature type="region of interest" description="Disordered" evidence="1">
    <location>
        <begin position="31"/>
        <end position="50"/>
    </location>
</feature>
<dbReference type="EMBL" id="EQ979035">
    <property type="protein sequence ID" value="EEF25737.1"/>
    <property type="molecule type" value="Genomic_DNA"/>
</dbReference>
<dbReference type="InParanoid" id="B9TEH8"/>
<gene>
    <name evidence="2" type="ORF">RCOM_1814340</name>
</gene>
<evidence type="ECO:0000256" key="1">
    <source>
        <dbReference type="SAM" id="MobiDB-lite"/>
    </source>
</evidence>
<accession>B9TEH8</accession>
<feature type="compositionally biased region" description="Low complexity" evidence="1">
    <location>
        <begin position="320"/>
        <end position="329"/>
    </location>
</feature>
<feature type="non-terminal residue" evidence="2">
    <location>
        <position position="359"/>
    </location>
</feature>
<evidence type="ECO:0000313" key="2">
    <source>
        <dbReference type="EMBL" id="EEF25737.1"/>
    </source>
</evidence>